<comment type="caution">
    <text evidence="2">The sequence shown here is derived from an EMBL/GenBank/DDBJ whole genome shotgun (WGS) entry which is preliminary data.</text>
</comment>
<feature type="non-terminal residue" evidence="2">
    <location>
        <position position="102"/>
    </location>
</feature>
<dbReference type="EMBL" id="JASCZI010152126">
    <property type="protein sequence ID" value="MED6175462.1"/>
    <property type="molecule type" value="Genomic_DNA"/>
</dbReference>
<gene>
    <name evidence="2" type="ORF">PIB30_078633</name>
</gene>
<accession>A0ABU6VPD2</accession>
<evidence type="ECO:0000313" key="2">
    <source>
        <dbReference type="EMBL" id="MED6175462.1"/>
    </source>
</evidence>
<sequence length="102" mass="11447">MDCKGKQVTSKEKKKVHTPPTRASPRLAALKAPLAMPSLPTTLKPQEVLPADQENCETTKMELLRATKIRRTARISVKPIQGRFARRLAERTTPFKATPKEK</sequence>
<feature type="compositionally biased region" description="Basic and acidic residues" evidence="1">
    <location>
        <begin position="1"/>
        <end position="11"/>
    </location>
</feature>
<protein>
    <submittedName>
        <fullName evidence="2">Uncharacterized protein</fullName>
    </submittedName>
</protein>
<dbReference type="Proteomes" id="UP001341840">
    <property type="component" value="Unassembled WGS sequence"/>
</dbReference>
<organism evidence="2 3">
    <name type="scientific">Stylosanthes scabra</name>
    <dbReference type="NCBI Taxonomy" id="79078"/>
    <lineage>
        <taxon>Eukaryota</taxon>
        <taxon>Viridiplantae</taxon>
        <taxon>Streptophyta</taxon>
        <taxon>Embryophyta</taxon>
        <taxon>Tracheophyta</taxon>
        <taxon>Spermatophyta</taxon>
        <taxon>Magnoliopsida</taxon>
        <taxon>eudicotyledons</taxon>
        <taxon>Gunneridae</taxon>
        <taxon>Pentapetalae</taxon>
        <taxon>rosids</taxon>
        <taxon>fabids</taxon>
        <taxon>Fabales</taxon>
        <taxon>Fabaceae</taxon>
        <taxon>Papilionoideae</taxon>
        <taxon>50 kb inversion clade</taxon>
        <taxon>dalbergioids sensu lato</taxon>
        <taxon>Dalbergieae</taxon>
        <taxon>Pterocarpus clade</taxon>
        <taxon>Stylosanthes</taxon>
    </lineage>
</organism>
<name>A0ABU6VPD2_9FABA</name>
<reference evidence="2 3" key="1">
    <citation type="journal article" date="2023" name="Plants (Basel)">
        <title>Bridging the Gap: Combining Genomics and Transcriptomics Approaches to Understand Stylosanthes scabra, an Orphan Legume from the Brazilian Caatinga.</title>
        <authorList>
            <person name="Ferreira-Neto J.R.C."/>
            <person name="da Silva M.D."/>
            <person name="Binneck E."/>
            <person name="de Melo N.F."/>
            <person name="da Silva R.H."/>
            <person name="de Melo A.L.T.M."/>
            <person name="Pandolfi V."/>
            <person name="Bustamante F.O."/>
            <person name="Brasileiro-Vidal A.C."/>
            <person name="Benko-Iseppon A.M."/>
        </authorList>
    </citation>
    <scope>NUCLEOTIDE SEQUENCE [LARGE SCALE GENOMIC DNA]</scope>
    <source>
        <tissue evidence="2">Leaves</tissue>
    </source>
</reference>
<evidence type="ECO:0000256" key="1">
    <source>
        <dbReference type="SAM" id="MobiDB-lite"/>
    </source>
</evidence>
<evidence type="ECO:0000313" key="3">
    <source>
        <dbReference type="Proteomes" id="UP001341840"/>
    </source>
</evidence>
<keyword evidence="3" id="KW-1185">Reference proteome</keyword>
<feature type="region of interest" description="Disordered" evidence="1">
    <location>
        <begin position="1"/>
        <end position="25"/>
    </location>
</feature>
<proteinExistence type="predicted"/>